<accession>A0AAV5WJB8</accession>
<feature type="region of interest" description="Disordered" evidence="1">
    <location>
        <begin position="154"/>
        <end position="181"/>
    </location>
</feature>
<organism evidence="2 3">
    <name type="scientific">Pristionchus fissidentatus</name>
    <dbReference type="NCBI Taxonomy" id="1538716"/>
    <lineage>
        <taxon>Eukaryota</taxon>
        <taxon>Metazoa</taxon>
        <taxon>Ecdysozoa</taxon>
        <taxon>Nematoda</taxon>
        <taxon>Chromadorea</taxon>
        <taxon>Rhabditida</taxon>
        <taxon>Rhabditina</taxon>
        <taxon>Diplogasteromorpha</taxon>
        <taxon>Diplogasteroidea</taxon>
        <taxon>Neodiplogasteridae</taxon>
        <taxon>Pristionchus</taxon>
    </lineage>
</organism>
<dbReference type="InterPro" id="IPR035445">
    <property type="entry name" value="GYF-like_dom_sf"/>
</dbReference>
<evidence type="ECO:0000313" key="3">
    <source>
        <dbReference type="Proteomes" id="UP001432322"/>
    </source>
</evidence>
<dbReference type="SUPFAM" id="SSF55277">
    <property type="entry name" value="GYF domain"/>
    <property type="match status" value="1"/>
</dbReference>
<dbReference type="AlphaFoldDB" id="A0AAV5WJB8"/>
<dbReference type="Gene3D" id="3.30.1490.40">
    <property type="match status" value="1"/>
</dbReference>
<dbReference type="InterPro" id="IPR039905">
    <property type="entry name" value="CD2BP2/Lin1"/>
</dbReference>
<evidence type="ECO:0000313" key="2">
    <source>
        <dbReference type="EMBL" id="GMT31533.1"/>
    </source>
</evidence>
<feature type="region of interest" description="Disordered" evidence="1">
    <location>
        <begin position="34"/>
        <end position="106"/>
    </location>
</feature>
<feature type="compositionally biased region" description="Basic and acidic residues" evidence="1">
    <location>
        <begin position="68"/>
        <end position="77"/>
    </location>
</feature>
<dbReference type="PANTHER" id="PTHR13138">
    <property type="entry name" value="PROTEIN LIN1"/>
    <property type="match status" value="1"/>
</dbReference>
<evidence type="ECO:0008006" key="4">
    <source>
        <dbReference type="Google" id="ProtNLM"/>
    </source>
</evidence>
<evidence type="ECO:0000256" key="1">
    <source>
        <dbReference type="SAM" id="MobiDB-lite"/>
    </source>
</evidence>
<feature type="region of interest" description="Disordered" evidence="1">
    <location>
        <begin position="325"/>
        <end position="344"/>
    </location>
</feature>
<reference evidence="2" key="1">
    <citation type="submission" date="2023-10" db="EMBL/GenBank/DDBJ databases">
        <title>Genome assembly of Pristionchus species.</title>
        <authorList>
            <person name="Yoshida K."/>
            <person name="Sommer R.J."/>
        </authorList>
    </citation>
    <scope>NUCLEOTIDE SEQUENCE</scope>
    <source>
        <strain evidence="2">RS5133</strain>
    </source>
</reference>
<dbReference type="PANTHER" id="PTHR13138:SF3">
    <property type="entry name" value="CD2 ANTIGEN CYTOPLASMIC TAIL-BINDING PROTEIN 2"/>
    <property type="match status" value="1"/>
</dbReference>
<gene>
    <name evidence="2" type="ORF">PFISCL1PPCAC_22830</name>
</gene>
<sequence length="374" mass="41217">TMSKDHKFAVPMSLAANIAEGARPLKRGATEIINASADDDDIFKDAVAASEPKRRKKEGKSAEEEEDEKNKSHHTLDSDEEDEEKYERLDMKKVDGQEDGTIDYDGNTKITAFNMKEEEDDGHFDASGNFIFNKKDKDDNDAWLEGIDWSRVKKNAGKDWQGEGEEEDDEGAPPPVLTDQRRREIMGRLLELLKPEQTVTKALTTLRKVKAMTPAEERKARWAAKKEGKEYSADDNGKKTAELSALADELLTAGHMDAYEWPREKVAHLLSRLSKTAVDDVDMFGDPIVPAAAAATEGAAAAVPAAGGSSSMDDDEVMWEYKSAPEDDDVKGPFNSAQMAEKQGNDELGPKCVVRKVGAGSFNPAARVDFDLYI</sequence>
<keyword evidence="3" id="KW-1185">Reference proteome</keyword>
<proteinExistence type="predicted"/>
<protein>
    <recommendedName>
        <fullName evidence="4">CD2 antigen cytoplasmic tail-binding protein 2</fullName>
    </recommendedName>
</protein>
<feature type="compositionally biased region" description="Basic and acidic residues" evidence="1">
    <location>
        <begin position="85"/>
        <end position="96"/>
    </location>
</feature>
<feature type="compositionally biased region" description="Acidic residues" evidence="1">
    <location>
        <begin position="162"/>
        <end position="171"/>
    </location>
</feature>
<comment type="caution">
    <text evidence="2">The sequence shown here is derived from an EMBL/GenBank/DDBJ whole genome shotgun (WGS) entry which is preliminary data.</text>
</comment>
<dbReference type="Proteomes" id="UP001432322">
    <property type="component" value="Unassembled WGS sequence"/>
</dbReference>
<dbReference type="GO" id="GO:0005682">
    <property type="term" value="C:U5 snRNP"/>
    <property type="evidence" value="ECO:0007669"/>
    <property type="project" value="InterPro"/>
</dbReference>
<dbReference type="EMBL" id="BTSY01000006">
    <property type="protein sequence ID" value="GMT31533.1"/>
    <property type="molecule type" value="Genomic_DNA"/>
</dbReference>
<feature type="non-terminal residue" evidence="2">
    <location>
        <position position="1"/>
    </location>
</feature>
<name>A0AAV5WJB8_9BILA</name>